<evidence type="ECO:0000259" key="2">
    <source>
        <dbReference type="Pfam" id="PF26273"/>
    </source>
</evidence>
<comment type="caution">
    <text evidence="3">The sequence shown here is derived from an EMBL/GenBank/DDBJ whole genome shotgun (WGS) entry which is preliminary data.</text>
</comment>
<dbReference type="RefSeq" id="WP_191142358.1">
    <property type="nucleotide sequence ID" value="NZ_JACXAH010000018.1"/>
</dbReference>
<gene>
    <name evidence="3" type="ORF">IC620_12345</name>
</gene>
<feature type="transmembrane region" description="Helical" evidence="1">
    <location>
        <begin position="97"/>
        <end position="115"/>
    </location>
</feature>
<organism evidence="3 4">
    <name type="scientific">Polycladospora coralii</name>
    <dbReference type="NCBI Taxonomy" id="2771432"/>
    <lineage>
        <taxon>Bacteria</taxon>
        <taxon>Bacillati</taxon>
        <taxon>Bacillota</taxon>
        <taxon>Bacilli</taxon>
        <taxon>Bacillales</taxon>
        <taxon>Thermoactinomycetaceae</taxon>
        <taxon>Polycladospora</taxon>
    </lineage>
</organism>
<keyword evidence="4" id="KW-1185">Reference proteome</keyword>
<evidence type="ECO:0000313" key="4">
    <source>
        <dbReference type="Proteomes" id="UP000661691"/>
    </source>
</evidence>
<keyword evidence="1" id="KW-1133">Transmembrane helix</keyword>
<accession>A0A926ND19</accession>
<dbReference type="Pfam" id="PF26273">
    <property type="entry name" value="Gly_zipper"/>
    <property type="match status" value="1"/>
</dbReference>
<evidence type="ECO:0000313" key="3">
    <source>
        <dbReference type="EMBL" id="MBD1373145.1"/>
    </source>
</evidence>
<keyword evidence="1" id="KW-0472">Membrane</keyword>
<proteinExistence type="predicted"/>
<feature type="transmembrane region" description="Helical" evidence="1">
    <location>
        <begin position="121"/>
        <end position="138"/>
    </location>
</feature>
<keyword evidence="1" id="KW-0812">Transmembrane</keyword>
<name>A0A926ND19_9BACL</name>
<dbReference type="Proteomes" id="UP000661691">
    <property type="component" value="Unassembled WGS sequence"/>
</dbReference>
<reference evidence="4" key="1">
    <citation type="submission" date="2022-10" db="EMBL/GenBank/DDBJ databases">
        <title>A novel bacterium of genus Hazenella, isolated from South China Sea.</title>
        <authorList>
            <person name="Huang H."/>
            <person name="Mo K."/>
            <person name="Hu Y."/>
        </authorList>
    </citation>
    <scope>NUCLEOTIDE SEQUENCE [LARGE SCALE GENOMIC DNA]</scope>
    <source>
        <strain evidence="4">IB182357</strain>
    </source>
</reference>
<dbReference type="AlphaFoldDB" id="A0A926ND19"/>
<feature type="domain" description="Glycine zipper-like" evidence="2">
    <location>
        <begin position="98"/>
        <end position="138"/>
    </location>
</feature>
<dbReference type="InterPro" id="IPR058598">
    <property type="entry name" value="Gly_zipper-like_dom"/>
</dbReference>
<sequence>MLENCIKQVKATTSHLTIEQKKRLQIEVLIRLLDKIGDHQIEPLQDDLNEGMTLLQDASNHFEKKDIQAYLLKFKQIKKKVQKELGYIEREALITQYYGMWLGAGVAIGTSLGVAIDHIGIGTGMGISIGFLLGMQIGRMEEKKAESKGIIY</sequence>
<protein>
    <recommendedName>
        <fullName evidence="2">Glycine zipper-like domain-containing protein</fullName>
    </recommendedName>
</protein>
<dbReference type="EMBL" id="JACXAH010000018">
    <property type="protein sequence ID" value="MBD1373145.1"/>
    <property type="molecule type" value="Genomic_DNA"/>
</dbReference>
<evidence type="ECO:0000256" key="1">
    <source>
        <dbReference type="SAM" id="Phobius"/>
    </source>
</evidence>